<comment type="caution">
    <text evidence="3">The sequence shown here is derived from an EMBL/GenBank/DDBJ whole genome shotgun (WGS) entry which is preliminary data.</text>
</comment>
<dbReference type="AlphaFoldDB" id="A0A2M9ZKN5"/>
<dbReference type="Proteomes" id="UP000231962">
    <property type="component" value="Unassembled WGS sequence"/>
</dbReference>
<evidence type="ECO:0000313" key="4">
    <source>
        <dbReference type="Proteomes" id="UP000231962"/>
    </source>
</evidence>
<sequence length="699" mass="79844">MPEAENTPKSPPNPSMDFGVVPADRVDLIPEEELRNLLLQTNPKALRDLDLIEKGAENFFLFNYSPFALIKTEQLQFLKQTDLKYFEEKNGFINYQYLYHTEETVELGIANVVIRPASRRADQIQKIKSACIAQSVAAFLQYLNRRDQTLNDRRSTGELRDWVLKQYLNFDEKGNPLDIMDSKTLPQSLRNLRTISVESFLLRNFKLSEEALASIISILTKRPTEILDFMGQIKSDPEVILALEKRGGRPPLLRLNPDSHLVQPSLDELVGDLSNEKDLASDESLTEFEIIAELYTNIARRTLQVLLPSEQASWIQPLGMDQGSEYLEELTRHPAFTSSKTWEGADYFLQAYEVLINSMKSLSNLRRESIANIATNQVILKIRESKEPLVIEPSSIKLKDGILQKAGLPKSELFEQILEKVRARTDFLKREKTTGNSPGLVVLAVENVVPAFINEKERRTSIHNLIRKNGQPKGIYAFLREVVEGVDPEGIIAEQIRLSKVISEWEKEVERLRLKAEQDSKSFVVKLIEWILSLFGIKISAGQKKDFEPVEESSSQRTSSKETQVSAPKESTEAPKKKKSLGVLLGPKEKQMLIPAKIQKAIDYVDRRNNGLIWVDEVVNATSSPEFGKDKVGDLMYYDQKRRYIEIRSMNSVRHVFIRKELESDTAWLESTLEYLENVTAKKPEFAALAETLRKFRDE</sequence>
<dbReference type="EMBL" id="NPDY01000006">
    <property type="protein sequence ID" value="PJZ69965.1"/>
    <property type="molecule type" value="Genomic_DNA"/>
</dbReference>
<name>A0A2M9ZKN5_9LEPT</name>
<feature type="region of interest" description="Disordered" evidence="1">
    <location>
        <begin position="548"/>
        <end position="580"/>
    </location>
</feature>
<evidence type="ECO:0000256" key="1">
    <source>
        <dbReference type="SAM" id="MobiDB-lite"/>
    </source>
</evidence>
<reference evidence="4 5" key="1">
    <citation type="submission" date="2017-07" db="EMBL/GenBank/DDBJ databases">
        <title>Leptospira spp. isolated from tropical soils.</title>
        <authorList>
            <person name="Thibeaux R."/>
            <person name="Iraola G."/>
            <person name="Ferres I."/>
            <person name="Bierque E."/>
            <person name="Girault D."/>
            <person name="Soupe-Gilbert M.-E."/>
            <person name="Picardeau M."/>
            <person name="Goarant C."/>
        </authorList>
    </citation>
    <scope>NUCLEOTIDE SEQUENCE [LARGE SCALE GENOMIC DNA]</scope>
    <source>
        <strain evidence="3 5">FH1-B-B1</strain>
        <strain evidence="2 4">FH1-B-C1</strain>
    </source>
</reference>
<dbReference type="Proteomes" id="UP000231990">
    <property type="component" value="Unassembled WGS sequence"/>
</dbReference>
<feature type="compositionally biased region" description="Polar residues" evidence="1">
    <location>
        <begin position="552"/>
        <end position="566"/>
    </location>
</feature>
<gene>
    <name evidence="2" type="ORF">CH360_08665</name>
    <name evidence="3" type="ORF">CH373_13020</name>
</gene>
<dbReference type="RefSeq" id="WP_100713632.1">
    <property type="nucleotide sequence ID" value="NZ_NPDY01000006.1"/>
</dbReference>
<dbReference type="OrthoDB" id="339452at2"/>
<evidence type="ECO:0000313" key="3">
    <source>
        <dbReference type="EMBL" id="PJZ72627.1"/>
    </source>
</evidence>
<protein>
    <submittedName>
        <fullName evidence="3">Uncharacterized protein</fullName>
    </submittedName>
</protein>
<keyword evidence="4" id="KW-1185">Reference proteome</keyword>
<accession>A0A2M9ZKN5</accession>
<organism evidence="3 5">
    <name type="scientific">Leptospira perolatii</name>
    <dbReference type="NCBI Taxonomy" id="2023191"/>
    <lineage>
        <taxon>Bacteria</taxon>
        <taxon>Pseudomonadati</taxon>
        <taxon>Spirochaetota</taxon>
        <taxon>Spirochaetia</taxon>
        <taxon>Leptospirales</taxon>
        <taxon>Leptospiraceae</taxon>
        <taxon>Leptospira</taxon>
    </lineage>
</organism>
<dbReference type="EMBL" id="NPDZ01000008">
    <property type="protein sequence ID" value="PJZ72627.1"/>
    <property type="molecule type" value="Genomic_DNA"/>
</dbReference>
<proteinExistence type="predicted"/>
<evidence type="ECO:0000313" key="5">
    <source>
        <dbReference type="Proteomes" id="UP000231990"/>
    </source>
</evidence>
<evidence type="ECO:0000313" key="2">
    <source>
        <dbReference type="EMBL" id="PJZ69965.1"/>
    </source>
</evidence>